<evidence type="ECO:0000313" key="2">
    <source>
        <dbReference type="EMBL" id="MDW6001974.1"/>
    </source>
</evidence>
<accession>A0A1Y6IXW5</accession>
<feature type="region of interest" description="Disordered" evidence="1">
    <location>
        <begin position="95"/>
        <end position="158"/>
    </location>
</feature>
<dbReference type="EMBL" id="FXXI01000010">
    <property type="protein sequence ID" value="SMS02478.1"/>
    <property type="molecule type" value="Genomic_DNA"/>
</dbReference>
<dbReference type="Gene3D" id="6.10.20.120">
    <property type="match status" value="1"/>
</dbReference>
<evidence type="ECO:0000313" key="5">
    <source>
        <dbReference type="Proteomes" id="UP001283366"/>
    </source>
</evidence>
<reference evidence="2 5" key="2">
    <citation type="submission" date="2023-11" db="EMBL/GenBank/DDBJ databases">
        <title>Plant-associative lifestyle of Vibrio porteresiae and its evolutionary dynamics.</title>
        <authorList>
            <person name="Rameshkumar N."/>
            <person name="Kirti K."/>
        </authorList>
    </citation>
    <scope>NUCLEOTIDE SEQUENCE [LARGE SCALE GENOMIC DNA]</scope>
    <source>
        <strain evidence="2 5">MSSRF38</strain>
    </source>
</reference>
<name>A0A1Y6IXW5_9VIBR</name>
<feature type="compositionally biased region" description="Low complexity" evidence="1">
    <location>
        <begin position="145"/>
        <end position="158"/>
    </location>
</feature>
<evidence type="ECO:0000256" key="1">
    <source>
        <dbReference type="SAM" id="MobiDB-lite"/>
    </source>
</evidence>
<evidence type="ECO:0000313" key="3">
    <source>
        <dbReference type="EMBL" id="SMS02478.1"/>
    </source>
</evidence>
<dbReference type="Pfam" id="PF17914">
    <property type="entry name" value="HopA1"/>
    <property type="match status" value="1"/>
</dbReference>
<evidence type="ECO:0000313" key="4">
    <source>
        <dbReference type="Proteomes" id="UP000196125"/>
    </source>
</evidence>
<keyword evidence="5" id="KW-1185">Reference proteome</keyword>
<dbReference type="Proteomes" id="UP001283366">
    <property type="component" value="Unassembled WGS sequence"/>
</dbReference>
<gene>
    <name evidence="2" type="ORF">SBX37_03560</name>
    <name evidence="3" type="ORF">VIM7927_03811</name>
</gene>
<dbReference type="Proteomes" id="UP000196125">
    <property type="component" value="Unassembled WGS sequence"/>
</dbReference>
<dbReference type="RefSeq" id="WP_087482486.1">
    <property type="nucleotide sequence ID" value="NZ_AP024883.1"/>
</dbReference>
<dbReference type="InterPro" id="IPR040871">
    <property type="entry name" value="HopA1"/>
</dbReference>
<reference evidence="3 4" key="1">
    <citation type="submission" date="2017-05" db="EMBL/GenBank/DDBJ databases">
        <authorList>
            <person name="Song R."/>
            <person name="Chenine A.L."/>
            <person name="Ruprecht R.M."/>
        </authorList>
    </citation>
    <scope>NUCLEOTIDE SEQUENCE [LARGE SCALE GENOMIC DNA]</scope>
    <source>
        <strain evidence="3 4">CECT 7927</strain>
    </source>
</reference>
<feature type="region of interest" description="Disordered" evidence="1">
    <location>
        <begin position="174"/>
        <end position="197"/>
    </location>
</feature>
<dbReference type="OrthoDB" id="5489595at2"/>
<dbReference type="AlphaFoldDB" id="A0A1Y6IXW5"/>
<proteinExistence type="predicted"/>
<sequence>MPQNIRHTPTFSSVEALRQSDVNPLVFALKGKINVGGQTYSVKLQTSGEFQVKRDDEHKPGFFQSASELLSHRLSDGHISSRSSRIAEVLNKKPSPLKAGYHAPQPPQIQPFRTPGRKTETPAADVPAFATPPRVKKQQASDIASSSNTKHSSSSAQVKSSLLAVTKEAGAAYKKLPSRDSSDIETTLSDNCPKNLKPLNEQQTRHMVHTMDKVCQHYEGRLSIRSQFTDVSPVKIPYSQTARAPHSAGSDSNIRIERLDQKFPEDKAPSRITINVKPEYAAQLGKVISHVVSRNPHTAGKVIAPTSQGQRTESAIIYMHPDYKKAKEMIGRIKELMPPEAFVNHHTIGMHPVETGFNYAELSDIDNEEARGSYCRSRAIVIDEAIRNKKSGSLEQKMTDTFSAHGYHKENPAFLATSQLPED</sequence>
<protein>
    <submittedName>
        <fullName evidence="2">T3SS effector HopA1 family protein</fullName>
    </submittedName>
</protein>
<organism evidence="3 4">
    <name type="scientific">Vibrio mangrovi</name>
    <dbReference type="NCBI Taxonomy" id="474394"/>
    <lineage>
        <taxon>Bacteria</taxon>
        <taxon>Pseudomonadati</taxon>
        <taxon>Pseudomonadota</taxon>
        <taxon>Gammaproteobacteria</taxon>
        <taxon>Vibrionales</taxon>
        <taxon>Vibrionaceae</taxon>
        <taxon>Vibrio</taxon>
    </lineage>
</organism>
<dbReference type="EMBL" id="JAWRCO010000001">
    <property type="protein sequence ID" value="MDW6001974.1"/>
    <property type="molecule type" value="Genomic_DNA"/>
</dbReference>